<keyword evidence="2" id="KW-0732">Signal</keyword>
<feature type="domain" description="Outer membrane protein beta-barrel" evidence="3">
    <location>
        <begin position="437"/>
        <end position="892"/>
    </location>
</feature>
<keyword evidence="5" id="KW-1185">Reference proteome</keyword>
<dbReference type="SUPFAM" id="SSF56935">
    <property type="entry name" value="Porins"/>
    <property type="match status" value="1"/>
</dbReference>
<evidence type="ECO:0000256" key="1">
    <source>
        <dbReference type="SAM" id="MobiDB-lite"/>
    </source>
</evidence>
<evidence type="ECO:0000313" key="4">
    <source>
        <dbReference type="EMBL" id="MRX47376.1"/>
    </source>
</evidence>
<dbReference type="SUPFAM" id="SSF49464">
    <property type="entry name" value="Carboxypeptidase regulatory domain-like"/>
    <property type="match status" value="1"/>
</dbReference>
<feature type="signal peptide" evidence="2">
    <location>
        <begin position="1"/>
        <end position="19"/>
    </location>
</feature>
<dbReference type="Pfam" id="PF13715">
    <property type="entry name" value="CarbopepD_reg_2"/>
    <property type="match status" value="1"/>
</dbReference>
<feature type="chain" id="PRO_5029532596" evidence="2">
    <location>
        <begin position="20"/>
        <end position="927"/>
    </location>
</feature>
<reference evidence="4 5" key="1">
    <citation type="submission" date="2019-11" db="EMBL/GenBank/DDBJ databases">
        <authorList>
            <person name="Cheng Q."/>
            <person name="Yang Z."/>
        </authorList>
    </citation>
    <scope>NUCLEOTIDE SEQUENCE [LARGE SCALE GENOMIC DNA]</scope>
    <source>
        <strain evidence="4 5">HX-22-1</strain>
    </source>
</reference>
<feature type="compositionally biased region" description="Gly residues" evidence="1">
    <location>
        <begin position="917"/>
        <end position="927"/>
    </location>
</feature>
<gene>
    <name evidence="4" type="ORF">GJJ64_09270</name>
</gene>
<dbReference type="EMBL" id="WKJI01000002">
    <property type="protein sequence ID" value="MRX47376.1"/>
    <property type="molecule type" value="Genomic_DNA"/>
</dbReference>
<comment type="caution">
    <text evidence="4">The sequence shown here is derived from an EMBL/GenBank/DDBJ whole genome shotgun (WGS) entry which is preliminary data.</text>
</comment>
<evidence type="ECO:0000256" key="2">
    <source>
        <dbReference type="SAM" id="SignalP"/>
    </source>
</evidence>
<sequence length="927" mass="103578">MKKFFISIVFALICLQALAQRQPLTVSGQLKDSTGVTVIGASVKLVSTLDTVLTTSDLNGNFTFRNIKSSVFTLSISALGYKAITKSFTLERQRGQQVLTLGNIILATDSRQLGEIVVDGTPDVLVKEDTLQYKADRYKLKENALAEDLLKKLPGVEVDREGNVTAQGKSITRVRVNGKDFFGGDVKTATQQIPADLLENVQIIDDYGDRANITGVRDGEPERILNFTIRPDRNKGYITRGTVGAGNLERYQASVFAANFNNARQISALANLNNTNANIFSLTQGTGGGGGRGGRGGFGGGNADGLTNIRSLGLNFRDEWSKKVTAYGSYSIASRDNNTFNRSFQEILNANTVVQNLDFSNADNGNLSHRFDFNIEYKIDSLNYLKITPRFSYATGDAVDISTFSINNDNTPFSSGRINDFSDSRSPNFSTAILFNHRFRKAQRNLAITADISTNSSLRNQETENFNSLASNPNNEEYQRQLIENDNGNDNLRLGFSYNEPLSKTAGLEFNYEYNYNNIKNNRTVLSTQNQNTTPVVDEDLSNEYEFQFVTNRFGLNYRVREAKYNYSVGMGVQPSVLTGNAITLGTTTRTKVVNIFPSGRFNYKFSRTKELTLNYSGRSNQPSYNQLQPVTDNSNPQFPVTGNPNLEAEFNNTFNVRYNNFNAESGRTFFTNISYNFTQDKIVTNTIRIQNSAIGALQETQYLNTNGFYAVNGFYFFSKAFNDKKYTLGFRGSANYNNQVSFISNQKNIARNTVLSQRLQLQIQPKDWLEIVPAASFSYNVNDNTLNERANAKVNTWSFSFDSKIYFTKTFLIGTQADKNLNSGFNSVSVNPFIINAYLEKQFFKGKTGALRLSAFDLLDENVGVSNTVNSNIRVERESNRLAQYFMLTFTMRINKFAGKNNLEPEMGEGQRRWRGGGGGRPEGSF</sequence>
<proteinExistence type="predicted"/>
<dbReference type="AlphaFoldDB" id="A0A7K0FN25"/>
<dbReference type="Pfam" id="PF14905">
    <property type="entry name" value="OMP_b-brl_3"/>
    <property type="match status" value="1"/>
</dbReference>
<protein>
    <submittedName>
        <fullName evidence="4">Outer membrane beta-barrel protein</fullName>
    </submittedName>
</protein>
<dbReference type="InterPro" id="IPR041700">
    <property type="entry name" value="OMP_b-brl_3"/>
</dbReference>
<dbReference type="InterPro" id="IPR008969">
    <property type="entry name" value="CarboxyPept-like_regulatory"/>
</dbReference>
<organism evidence="4 5">
    <name type="scientific">Pedobacter puniceum</name>
    <dbReference type="NCBI Taxonomy" id="2666136"/>
    <lineage>
        <taxon>Bacteria</taxon>
        <taxon>Pseudomonadati</taxon>
        <taxon>Bacteroidota</taxon>
        <taxon>Sphingobacteriia</taxon>
        <taxon>Sphingobacteriales</taxon>
        <taxon>Sphingobacteriaceae</taxon>
        <taxon>Pedobacter</taxon>
    </lineage>
</organism>
<dbReference type="RefSeq" id="WP_154287518.1">
    <property type="nucleotide sequence ID" value="NZ_WKJI01000002.1"/>
</dbReference>
<name>A0A7K0FN25_9SPHI</name>
<evidence type="ECO:0000313" key="5">
    <source>
        <dbReference type="Proteomes" id="UP000462931"/>
    </source>
</evidence>
<dbReference type="Gene3D" id="2.60.40.1120">
    <property type="entry name" value="Carboxypeptidase-like, regulatory domain"/>
    <property type="match status" value="1"/>
</dbReference>
<dbReference type="Proteomes" id="UP000462931">
    <property type="component" value="Unassembled WGS sequence"/>
</dbReference>
<accession>A0A7K0FN25</accession>
<evidence type="ECO:0000259" key="3">
    <source>
        <dbReference type="Pfam" id="PF14905"/>
    </source>
</evidence>
<feature type="region of interest" description="Disordered" evidence="1">
    <location>
        <begin position="902"/>
        <end position="927"/>
    </location>
</feature>